<dbReference type="InterPro" id="IPR027417">
    <property type="entry name" value="P-loop_NTPase"/>
</dbReference>
<evidence type="ECO:0000313" key="3">
    <source>
        <dbReference type="EMBL" id="KRO16988.1"/>
    </source>
</evidence>
<evidence type="ECO:0000259" key="1">
    <source>
        <dbReference type="Pfam" id="PF04851"/>
    </source>
</evidence>
<accession>A0A0R2MVR7</accession>
<dbReference type="Pfam" id="PF19778">
    <property type="entry name" value="RE_endonuc"/>
    <property type="match status" value="1"/>
</dbReference>
<dbReference type="GO" id="GO:0005524">
    <property type="term" value="F:ATP binding"/>
    <property type="evidence" value="ECO:0007669"/>
    <property type="project" value="InterPro"/>
</dbReference>
<organism evidence="3 4">
    <name type="scientific">Lacticaseibacillus saniviri JCM 17471 = DSM 24301</name>
    <dbReference type="NCBI Taxonomy" id="1293598"/>
    <lineage>
        <taxon>Bacteria</taxon>
        <taxon>Bacillati</taxon>
        <taxon>Bacillota</taxon>
        <taxon>Bacilli</taxon>
        <taxon>Lactobacillales</taxon>
        <taxon>Lactobacillaceae</taxon>
        <taxon>Lacticaseibacillus</taxon>
    </lineage>
</organism>
<dbReference type="Proteomes" id="UP000050969">
    <property type="component" value="Unassembled WGS sequence"/>
</dbReference>
<dbReference type="STRING" id="1293598.IV56_GL000677"/>
<dbReference type="SUPFAM" id="SSF52540">
    <property type="entry name" value="P-loop containing nucleoside triphosphate hydrolases"/>
    <property type="match status" value="2"/>
</dbReference>
<dbReference type="GO" id="GO:0015668">
    <property type="term" value="F:type III site-specific deoxyribonuclease activity"/>
    <property type="evidence" value="ECO:0007669"/>
    <property type="project" value="InterPro"/>
</dbReference>
<evidence type="ECO:0000259" key="2">
    <source>
        <dbReference type="Pfam" id="PF19778"/>
    </source>
</evidence>
<comment type="caution">
    <text evidence="3">The sequence shown here is derived from an EMBL/GenBank/DDBJ whole genome shotgun (WGS) entry which is preliminary data.</text>
</comment>
<dbReference type="Pfam" id="PF04851">
    <property type="entry name" value="ResIII"/>
    <property type="match status" value="1"/>
</dbReference>
<reference evidence="3 4" key="1">
    <citation type="journal article" date="2015" name="Genome Announc.">
        <title>Expanding the biotechnology potential of lactobacilli through comparative genomics of 213 strains and associated genera.</title>
        <authorList>
            <person name="Sun Z."/>
            <person name="Harris H.M."/>
            <person name="McCann A."/>
            <person name="Guo C."/>
            <person name="Argimon S."/>
            <person name="Zhang W."/>
            <person name="Yang X."/>
            <person name="Jeffery I.B."/>
            <person name="Cooney J.C."/>
            <person name="Kagawa T.F."/>
            <person name="Liu W."/>
            <person name="Song Y."/>
            <person name="Salvetti E."/>
            <person name="Wrobel A."/>
            <person name="Rasinkangas P."/>
            <person name="Parkhill J."/>
            <person name="Rea M.C."/>
            <person name="O'Sullivan O."/>
            <person name="Ritari J."/>
            <person name="Douillard F.P."/>
            <person name="Paul Ross R."/>
            <person name="Yang R."/>
            <person name="Briner A.E."/>
            <person name="Felis G.E."/>
            <person name="de Vos W.M."/>
            <person name="Barrangou R."/>
            <person name="Klaenhammer T.R."/>
            <person name="Caufield P.W."/>
            <person name="Cui Y."/>
            <person name="Zhang H."/>
            <person name="O'Toole P.W."/>
        </authorList>
    </citation>
    <scope>NUCLEOTIDE SEQUENCE [LARGE SCALE GENOMIC DNA]</scope>
    <source>
        <strain evidence="3 4">DSM 24301</strain>
    </source>
</reference>
<dbReference type="InterPro" id="IPR045572">
    <property type="entry name" value="RE_endonuc_C"/>
</dbReference>
<sequence length="1003" mass="114286">MNGGGQALKIQFDTLDYQNDSVNSATNVFEGQTFRKSNFTISNTFPQGSLLTEDGIGIGNRVIINEEQMLSNVNKIQISNHILPSESLYGNNKVFPQFNVEMETGTGKTFVYLKTIFELNKKYGFLKFVIVVPSVAIKEGVLKFYEISKEYLSKQYNGTINHLFQFDSNNLGWIQSYASANTIEIMVTTIQSFNKDLNVMNRENDQLSGAKPIDLIAETRPILIIDEPQSVDNTDQAKEALSRLKPSAAFRYSATHKDTSYPTIYRLTAVDAYEQQLVKQIEVAGIKTDEDGNRAYMKLISVNSNSNGFSARIEVYKRTKNDADKKVITFKPGDDVYTKTKLQVYEQVGFIQDMDATPGNETVYFSGFPDIISLNSQTQEDEAVKRGQISKTIEEHLDKELRFAKEGRRIKVLSLFFLDKVENYCWYDEEGVPHLGRYAKIFEDEYRRLIRLPKYRSLNDIDVHVEEVHDGYFSVDKKGVLKDTSGATQADESTYTMIMKNKEGLLTFYDPSKGHTSKANKIRFIFSHSALKEGWDNPNVFQIATLVESKDTITKRQKIGRGLRIAVDETGTRVPGFDVNTLTVMANESYKDFAEGLQREYEEDGVIFGLFESDSFATIVLRYDEITEDIEVLGKSKSKQLFNELKEREYINNAGRATDFLRTAVKEKSIELSDEFKDIAPQVLEVAASKIKNLEIRNADERVQVKPLKEALPENFLKLWDKVKYKTSYKINFDSQKLIEEVVKGTGGLESLNAIKTKKASFIYSKANLQINQAGILSDEDAKYSVGSLDDAPYQLPDIITFLQNETNLTRKTIVGILTSVDNLDMFKNNPLAYMTQAAKIINAHKNQLIVDGIKYTKTDEYYDQSLFSTETLYAYLGPNGNSVKVDEEKGKTVYDYVVTDSEVEREFARSAEKDENVKFYVKLPDWFTIRTPLGPYNPDWALLYEEDDKQELYFVVETKGDISSEQLRPHEYAKIKSGEKHFQAISTDIKFRRLSRESDLDA</sequence>
<dbReference type="AlphaFoldDB" id="A0A0R2MVR7"/>
<dbReference type="Gene3D" id="3.40.50.300">
    <property type="entry name" value="P-loop containing nucleotide triphosphate hydrolases"/>
    <property type="match status" value="1"/>
</dbReference>
<name>A0A0R2MVR7_9LACO</name>
<dbReference type="GO" id="GO:0003677">
    <property type="term" value="F:DNA binding"/>
    <property type="evidence" value="ECO:0007669"/>
    <property type="project" value="InterPro"/>
</dbReference>
<keyword evidence="4" id="KW-1185">Reference proteome</keyword>
<dbReference type="EMBL" id="JQCE01000027">
    <property type="protein sequence ID" value="KRO16988.1"/>
    <property type="molecule type" value="Genomic_DNA"/>
</dbReference>
<gene>
    <name evidence="3" type="ORF">IV56_GL000677</name>
</gene>
<dbReference type="InterPro" id="IPR006935">
    <property type="entry name" value="Helicase/UvrB_N"/>
</dbReference>
<feature type="domain" description="Type III restriction enzyme C-terminal endonuclease" evidence="2">
    <location>
        <begin position="892"/>
        <end position="996"/>
    </location>
</feature>
<feature type="domain" description="Helicase/UvrB N-terminal" evidence="1">
    <location>
        <begin position="96"/>
        <end position="257"/>
    </location>
</feature>
<protein>
    <submittedName>
        <fullName evidence="3">Type iii restriction-modification system, restriction subunit</fullName>
    </submittedName>
</protein>
<evidence type="ECO:0000313" key="4">
    <source>
        <dbReference type="Proteomes" id="UP000050969"/>
    </source>
</evidence>
<dbReference type="PATRIC" id="fig|1293598.4.peg.721"/>
<proteinExistence type="predicted"/>